<evidence type="ECO:0000256" key="1">
    <source>
        <dbReference type="SAM" id="Phobius"/>
    </source>
</evidence>
<gene>
    <name evidence="2" type="ORF">RSIPO_01610</name>
</gene>
<reference evidence="2" key="2">
    <citation type="submission" date="2022-04" db="EMBL/GenBank/DDBJ databases">
        <title>Genomic draft of R. solanacearum strain IPO1609, a phylotype IIB1/biovar 2/race 3 strain isolated from potato in Europe.</title>
        <authorList>
            <person name="Boucher C."/>
            <person name="Carrere S."/>
            <person name="Dossat C."/>
            <person name="Elbaz M."/>
            <person name="Genin S."/>
            <person name="Gouzy J."/>
            <person name="Prior P."/>
            <person name="Segurens B."/>
            <person name="Wincker P."/>
        </authorList>
    </citation>
    <scope>NUCLEOTIDE SEQUENCE</scope>
    <source>
        <strain evidence="2">IPO1609</strain>
    </source>
</reference>
<dbReference type="Pfam" id="PF09838">
    <property type="entry name" value="DUF2065"/>
    <property type="match status" value="1"/>
</dbReference>
<feature type="transmembrane region" description="Helical" evidence="1">
    <location>
        <begin position="54"/>
        <end position="72"/>
    </location>
</feature>
<organism evidence="2 3">
    <name type="scientific">Ralstonia solanacearum IPO1609</name>
    <dbReference type="NCBI Taxonomy" id="564066"/>
    <lineage>
        <taxon>Bacteria</taxon>
        <taxon>Pseudomonadati</taxon>
        <taxon>Pseudomonadota</taxon>
        <taxon>Betaproteobacteria</taxon>
        <taxon>Burkholderiales</taxon>
        <taxon>Burkholderiaceae</taxon>
        <taxon>Ralstonia</taxon>
        <taxon>Ralstonia solanacearum species complex</taxon>
    </lineage>
</organism>
<feature type="transmembrane region" description="Helical" evidence="1">
    <location>
        <begin position="12"/>
        <end position="34"/>
    </location>
</feature>
<evidence type="ECO:0000313" key="2">
    <source>
        <dbReference type="EMBL" id="CEJ19445.1"/>
    </source>
</evidence>
<keyword evidence="3" id="KW-1185">Reference proteome</keyword>
<keyword evidence="1" id="KW-1133">Transmembrane helix</keyword>
<evidence type="ECO:0008006" key="4">
    <source>
        <dbReference type="Google" id="ProtNLM"/>
    </source>
</evidence>
<keyword evidence="1" id="KW-0812">Transmembrane</keyword>
<proteinExistence type="predicted"/>
<dbReference type="PANTHER" id="PTHR38602">
    <property type="entry name" value="INNER MEMBRANE PROTEIN-RELATED"/>
    <property type="match status" value="1"/>
</dbReference>
<sequence>MFVRKPCFMEDSFPTVLLAACALVLVVEGILPFVAPQAWRRAFQALTELPDDKLRAIGLVSMALGLILLRLLHR</sequence>
<evidence type="ECO:0000313" key="3">
    <source>
        <dbReference type="Proteomes" id="UP000053470"/>
    </source>
</evidence>
<reference evidence="2" key="1">
    <citation type="submission" date="2014-11" db="EMBL/GenBank/DDBJ databases">
        <authorList>
            <person name="Genoscope - CEA"/>
        </authorList>
    </citation>
    <scope>NUCLEOTIDE SEQUENCE</scope>
    <source>
        <strain evidence="2">IPO1609</strain>
    </source>
</reference>
<protein>
    <recommendedName>
        <fullName evidence="4">DUF2065 domain-containing protein</fullName>
    </recommendedName>
</protein>
<keyword evidence="1" id="KW-0472">Membrane</keyword>
<accession>A0ABF7RDA3</accession>
<dbReference type="PANTHER" id="PTHR38602:SF1">
    <property type="entry name" value="INNER MEMBRANE PROTEIN"/>
    <property type="match status" value="1"/>
</dbReference>
<dbReference type="InterPro" id="IPR019201">
    <property type="entry name" value="DUF2065"/>
</dbReference>
<dbReference type="Proteomes" id="UP000053470">
    <property type="component" value="Unassembled WGS sequence"/>
</dbReference>
<dbReference type="EMBL" id="LN651282">
    <property type="protein sequence ID" value="CEJ19445.1"/>
    <property type="molecule type" value="Genomic_DNA"/>
</dbReference>
<dbReference type="AlphaFoldDB" id="A0ABF7RDA3"/>
<name>A0ABF7RDA3_RALSL</name>